<evidence type="ECO:0000313" key="2">
    <source>
        <dbReference type="Proteomes" id="UP000790709"/>
    </source>
</evidence>
<reference evidence="1" key="1">
    <citation type="journal article" date="2021" name="New Phytol.">
        <title>Evolutionary innovations through gain and loss of genes in the ectomycorrhizal Boletales.</title>
        <authorList>
            <person name="Wu G."/>
            <person name="Miyauchi S."/>
            <person name="Morin E."/>
            <person name="Kuo A."/>
            <person name="Drula E."/>
            <person name="Varga T."/>
            <person name="Kohler A."/>
            <person name="Feng B."/>
            <person name="Cao Y."/>
            <person name="Lipzen A."/>
            <person name="Daum C."/>
            <person name="Hundley H."/>
            <person name="Pangilinan J."/>
            <person name="Johnson J."/>
            <person name="Barry K."/>
            <person name="LaButti K."/>
            <person name="Ng V."/>
            <person name="Ahrendt S."/>
            <person name="Min B."/>
            <person name="Choi I.G."/>
            <person name="Park H."/>
            <person name="Plett J.M."/>
            <person name="Magnuson J."/>
            <person name="Spatafora J.W."/>
            <person name="Nagy L.G."/>
            <person name="Henrissat B."/>
            <person name="Grigoriev I.V."/>
            <person name="Yang Z.L."/>
            <person name="Xu J."/>
            <person name="Martin F.M."/>
        </authorList>
    </citation>
    <scope>NUCLEOTIDE SEQUENCE</scope>
    <source>
        <strain evidence="1">KUC20120723A-06</strain>
    </source>
</reference>
<sequence length="136" mass="14848">MLFRPAAILLAAGICATRATTVDIYDVDLFSGPDVNGTKETHHVEIGHKYWWDDLACGSCKDITKIPAGELNSWVMVATCHANLRFYGKKGCEDELRLPGVIGGRVDEHTHLNTGGEEYVSTTERGRSGVKIVITS</sequence>
<name>A0ACB8AWV3_9AGAM</name>
<dbReference type="Proteomes" id="UP000790709">
    <property type="component" value="Unassembled WGS sequence"/>
</dbReference>
<proteinExistence type="predicted"/>
<protein>
    <submittedName>
        <fullName evidence="1">Uncharacterized protein</fullName>
    </submittedName>
</protein>
<evidence type="ECO:0000313" key="1">
    <source>
        <dbReference type="EMBL" id="KAH7917038.1"/>
    </source>
</evidence>
<gene>
    <name evidence="1" type="ORF">BV22DRAFT_1188617</name>
</gene>
<comment type="caution">
    <text evidence="1">The sequence shown here is derived from an EMBL/GenBank/DDBJ whole genome shotgun (WGS) entry which is preliminary data.</text>
</comment>
<organism evidence="1 2">
    <name type="scientific">Leucogyrophana mollusca</name>
    <dbReference type="NCBI Taxonomy" id="85980"/>
    <lineage>
        <taxon>Eukaryota</taxon>
        <taxon>Fungi</taxon>
        <taxon>Dikarya</taxon>
        <taxon>Basidiomycota</taxon>
        <taxon>Agaricomycotina</taxon>
        <taxon>Agaricomycetes</taxon>
        <taxon>Agaricomycetidae</taxon>
        <taxon>Boletales</taxon>
        <taxon>Boletales incertae sedis</taxon>
        <taxon>Leucogyrophana</taxon>
    </lineage>
</organism>
<accession>A0ACB8AWV3</accession>
<keyword evidence="2" id="KW-1185">Reference proteome</keyword>
<dbReference type="EMBL" id="MU267330">
    <property type="protein sequence ID" value="KAH7917038.1"/>
    <property type="molecule type" value="Genomic_DNA"/>
</dbReference>